<comment type="caution">
    <text evidence="2">The sequence shown here is derived from an EMBL/GenBank/DDBJ whole genome shotgun (WGS) entry which is preliminary data.</text>
</comment>
<dbReference type="Gene3D" id="3.30.1050.40">
    <property type="match status" value="1"/>
</dbReference>
<protein>
    <recommendedName>
        <fullName evidence="1">Bacterial SCP orthologue domain-containing protein</fullName>
    </recommendedName>
</protein>
<dbReference type="EMBL" id="BSUN01000001">
    <property type="protein sequence ID" value="GMA35374.1"/>
    <property type="molecule type" value="Genomic_DNA"/>
</dbReference>
<dbReference type="InterPro" id="IPR041629">
    <property type="entry name" value="SCP_3"/>
</dbReference>
<dbReference type="InterPro" id="IPR036527">
    <property type="entry name" value="SCP2_sterol-bd_dom_sf"/>
</dbReference>
<proteinExistence type="predicted"/>
<evidence type="ECO:0000259" key="1">
    <source>
        <dbReference type="Pfam" id="PF17844"/>
    </source>
</evidence>
<dbReference type="RefSeq" id="WP_284327945.1">
    <property type="nucleotide sequence ID" value="NZ_BSUN01000001.1"/>
</dbReference>
<evidence type="ECO:0000313" key="3">
    <source>
        <dbReference type="Proteomes" id="UP001157125"/>
    </source>
</evidence>
<organism evidence="2 3">
    <name type="scientific">Demequina litorisediminis</name>
    <dbReference type="NCBI Taxonomy" id="1849022"/>
    <lineage>
        <taxon>Bacteria</taxon>
        <taxon>Bacillati</taxon>
        <taxon>Actinomycetota</taxon>
        <taxon>Actinomycetes</taxon>
        <taxon>Micrococcales</taxon>
        <taxon>Demequinaceae</taxon>
        <taxon>Demequina</taxon>
    </lineage>
</organism>
<gene>
    <name evidence="2" type="ORF">GCM10025876_15780</name>
</gene>
<accession>A0ABQ6ICF2</accession>
<name>A0ABQ6ICF2_9MICO</name>
<sequence>MPAPRTPRRRIDIDAGRAAVHAWRGSAREPDLHAPEAATARDAAPAIDRATLATAVRFTLEELASRAPGNSLEVRVPPFGATQCIEGPVHRRGTPPAVVEMTSEVWLALATGRLAWADAVAVGDVDASGERSDLSALLPLIAE</sequence>
<feature type="domain" description="Bacterial SCP orthologue" evidence="1">
    <location>
        <begin position="48"/>
        <end position="140"/>
    </location>
</feature>
<reference evidence="3" key="1">
    <citation type="journal article" date="2019" name="Int. J. Syst. Evol. Microbiol.">
        <title>The Global Catalogue of Microorganisms (GCM) 10K type strain sequencing project: providing services to taxonomists for standard genome sequencing and annotation.</title>
        <authorList>
            <consortium name="The Broad Institute Genomics Platform"/>
            <consortium name="The Broad Institute Genome Sequencing Center for Infectious Disease"/>
            <person name="Wu L."/>
            <person name="Ma J."/>
        </authorList>
    </citation>
    <scope>NUCLEOTIDE SEQUENCE [LARGE SCALE GENOMIC DNA]</scope>
    <source>
        <strain evidence="3">NBRC 112299</strain>
    </source>
</reference>
<dbReference type="Proteomes" id="UP001157125">
    <property type="component" value="Unassembled WGS sequence"/>
</dbReference>
<dbReference type="SUPFAM" id="SSF55718">
    <property type="entry name" value="SCP-like"/>
    <property type="match status" value="1"/>
</dbReference>
<evidence type="ECO:0000313" key="2">
    <source>
        <dbReference type="EMBL" id="GMA35374.1"/>
    </source>
</evidence>
<dbReference type="Pfam" id="PF17844">
    <property type="entry name" value="SCP_3"/>
    <property type="match status" value="1"/>
</dbReference>
<keyword evidence="3" id="KW-1185">Reference proteome</keyword>